<dbReference type="EMBL" id="CAJVPS010002047">
    <property type="protein sequence ID" value="CAG8558430.1"/>
    <property type="molecule type" value="Genomic_DNA"/>
</dbReference>
<gene>
    <name evidence="1" type="ORF">ALEPTO_LOCUS6230</name>
</gene>
<evidence type="ECO:0000313" key="1">
    <source>
        <dbReference type="EMBL" id="CAG8558430.1"/>
    </source>
</evidence>
<accession>A0A9N9B9V3</accession>
<dbReference type="OrthoDB" id="2419789at2759"/>
<evidence type="ECO:0000313" key="2">
    <source>
        <dbReference type="Proteomes" id="UP000789508"/>
    </source>
</evidence>
<keyword evidence="2" id="KW-1185">Reference proteome</keyword>
<organism evidence="1 2">
    <name type="scientific">Ambispora leptoticha</name>
    <dbReference type="NCBI Taxonomy" id="144679"/>
    <lineage>
        <taxon>Eukaryota</taxon>
        <taxon>Fungi</taxon>
        <taxon>Fungi incertae sedis</taxon>
        <taxon>Mucoromycota</taxon>
        <taxon>Glomeromycotina</taxon>
        <taxon>Glomeromycetes</taxon>
        <taxon>Archaeosporales</taxon>
        <taxon>Ambisporaceae</taxon>
        <taxon>Ambispora</taxon>
    </lineage>
</organism>
<sequence length="155" mass="18435">IYPPSDLELYYAQFLEDDKNNSVENNFGLHAMLLSNYNFLKEFEQFCICENLKIYEFPKLYDFVKNHIYFIIIHQQQVEGLFNKLDLKTHANMSELMKESKLRLSSNKISKENLTDELNEIRKLRNQAKQYPLQDAQPQLFGPDIASNLFKQILY</sequence>
<dbReference type="Proteomes" id="UP000789508">
    <property type="component" value="Unassembled WGS sequence"/>
</dbReference>
<proteinExistence type="predicted"/>
<comment type="caution">
    <text evidence="1">The sequence shown here is derived from an EMBL/GenBank/DDBJ whole genome shotgun (WGS) entry which is preliminary data.</text>
</comment>
<protein>
    <submittedName>
        <fullName evidence="1">12503_t:CDS:1</fullName>
    </submittedName>
</protein>
<feature type="non-terminal residue" evidence="1">
    <location>
        <position position="1"/>
    </location>
</feature>
<dbReference type="AlphaFoldDB" id="A0A9N9B9V3"/>
<name>A0A9N9B9V3_9GLOM</name>
<reference evidence="1" key="1">
    <citation type="submission" date="2021-06" db="EMBL/GenBank/DDBJ databases">
        <authorList>
            <person name="Kallberg Y."/>
            <person name="Tangrot J."/>
            <person name="Rosling A."/>
        </authorList>
    </citation>
    <scope>NUCLEOTIDE SEQUENCE</scope>
    <source>
        <strain evidence="1">FL130A</strain>
    </source>
</reference>